<sequence length="201" mass="22678">MMKYLIASRLDYQMDNDAAFSSKWLGGKFTAPERRILITKWVGEAWEQFWQAGYIRKYFEKTGCRDGLSQPSRLSSTSTMKHIPKAATAVLTANSLKATTISRTPVRQTRKRLFSRYNRPVFVKVTVSRSSTVMANRSLSALLLHHVRLYTGSLCPTPTSWSVVIEQLHTTSSLGQDPFEEPIGVGGYHAVPVNRAYLCDK</sequence>
<dbReference type="Proteomes" id="UP000039324">
    <property type="component" value="Unassembled WGS sequence"/>
</dbReference>
<keyword evidence="2" id="KW-1185">Reference proteome</keyword>
<name>A0A0G4IUL6_PLABS</name>
<gene>
    <name evidence="1" type="ORF">PBRA_006938</name>
</gene>
<evidence type="ECO:0000313" key="1">
    <source>
        <dbReference type="EMBL" id="CEO98824.1"/>
    </source>
</evidence>
<proteinExistence type="predicted"/>
<dbReference type="OrthoDB" id="5983378at2759"/>
<protein>
    <submittedName>
        <fullName evidence="1">Uncharacterized protein</fullName>
    </submittedName>
</protein>
<accession>A0A0G4IUL6</accession>
<evidence type="ECO:0000313" key="2">
    <source>
        <dbReference type="Proteomes" id="UP000039324"/>
    </source>
</evidence>
<reference evidence="1 2" key="1">
    <citation type="submission" date="2015-02" db="EMBL/GenBank/DDBJ databases">
        <authorList>
            <person name="Chooi Y.-H."/>
        </authorList>
    </citation>
    <scope>NUCLEOTIDE SEQUENCE [LARGE SCALE GENOMIC DNA]</scope>
    <source>
        <strain evidence="1">E3</strain>
    </source>
</reference>
<dbReference type="AlphaFoldDB" id="A0A0G4IUL6"/>
<organism evidence="1 2">
    <name type="scientific">Plasmodiophora brassicae</name>
    <name type="common">Clubroot disease agent</name>
    <dbReference type="NCBI Taxonomy" id="37360"/>
    <lineage>
        <taxon>Eukaryota</taxon>
        <taxon>Sar</taxon>
        <taxon>Rhizaria</taxon>
        <taxon>Endomyxa</taxon>
        <taxon>Phytomyxea</taxon>
        <taxon>Plasmodiophorida</taxon>
        <taxon>Plasmodiophoridae</taxon>
        <taxon>Plasmodiophora</taxon>
    </lineage>
</organism>
<dbReference type="EMBL" id="CDSF01000087">
    <property type="protein sequence ID" value="CEO98824.1"/>
    <property type="molecule type" value="Genomic_DNA"/>
</dbReference>